<gene>
    <name evidence="1" type="ORF">LCGC14_1856510</name>
</gene>
<dbReference type="AlphaFoldDB" id="A0A0F9INB3"/>
<proteinExistence type="predicted"/>
<dbReference type="EMBL" id="LAZR01018724">
    <property type="protein sequence ID" value="KKL95245.1"/>
    <property type="molecule type" value="Genomic_DNA"/>
</dbReference>
<sequence>MLRGILYKLGLPKFPKVTGTIKEFRDWDKKLESEYPIRYAIGKIIKLFFQPLRAGKRKLKNAYWWVQYRVNPKHKYTTIKLKYLDPGYYDPETLLFYSMFEIFEEFMKTQLTDSHVKWVLTKDDFEEWMIEDDLASVEKEIKSRNDRWKEMNAIYDWWINVYPNRESTLPKYPTLPKEWGSLCVLNEDYEDTKEMKEWKKINKICFEAEDDWN</sequence>
<protein>
    <submittedName>
        <fullName evidence="1">Uncharacterized protein</fullName>
    </submittedName>
</protein>
<comment type="caution">
    <text evidence="1">The sequence shown here is derived from an EMBL/GenBank/DDBJ whole genome shotgun (WGS) entry which is preliminary data.</text>
</comment>
<evidence type="ECO:0000313" key="1">
    <source>
        <dbReference type="EMBL" id="KKL95245.1"/>
    </source>
</evidence>
<accession>A0A0F9INB3</accession>
<reference evidence="1" key="1">
    <citation type="journal article" date="2015" name="Nature">
        <title>Complex archaea that bridge the gap between prokaryotes and eukaryotes.</title>
        <authorList>
            <person name="Spang A."/>
            <person name="Saw J.H."/>
            <person name="Jorgensen S.L."/>
            <person name="Zaremba-Niedzwiedzka K."/>
            <person name="Martijn J."/>
            <person name="Lind A.E."/>
            <person name="van Eijk R."/>
            <person name="Schleper C."/>
            <person name="Guy L."/>
            <person name="Ettema T.J."/>
        </authorList>
    </citation>
    <scope>NUCLEOTIDE SEQUENCE</scope>
</reference>
<name>A0A0F9INB3_9ZZZZ</name>
<feature type="non-terminal residue" evidence="1">
    <location>
        <position position="213"/>
    </location>
</feature>
<organism evidence="1">
    <name type="scientific">marine sediment metagenome</name>
    <dbReference type="NCBI Taxonomy" id="412755"/>
    <lineage>
        <taxon>unclassified sequences</taxon>
        <taxon>metagenomes</taxon>
        <taxon>ecological metagenomes</taxon>
    </lineage>
</organism>